<keyword evidence="3" id="KW-1185">Reference proteome</keyword>
<evidence type="ECO:0000313" key="2">
    <source>
        <dbReference type="EMBL" id="GAP34960.1"/>
    </source>
</evidence>
<organism evidence="2 3">
    <name type="scientific">Piscinibacter sakaiensis</name>
    <name type="common">Ideonella sakaiensis</name>
    <dbReference type="NCBI Taxonomy" id="1547922"/>
    <lineage>
        <taxon>Bacteria</taxon>
        <taxon>Pseudomonadati</taxon>
        <taxon>Pseudomonadota</taxon>
        <taxon>Betaproteobacteria</taxon>
        <taxon>Burkholderiales</taxon>
        <taxon>Sphaerotilaceae</taxon>
        <taxon>Piscinibacter</taxon>
    </lineage>
</organism>
<feature type="region of interest" description="Disordered" evidence="1">
    <location>
        <begin position="102"/>
        <end position="154"/>
    </location>
</feature>
<feature type="region of interest" description="Disordered" evidence="1">
    <location>
        <begin position="46"/>
        <end position="66"/>
    </location>
</feature>
<name>A0A0K8NYF8_PISS1</name>
<dbReference type="STRING" id="1547922.ISF6_0510"/>
<dbReference type="EMBL" id="BBYR01000012">
    <property type="protein sequence ID" value="GAP34960.1"/>
    <property type="molecule type" value="Genomic_DNA"/>
</dbReference>
<evidence type="ECO:0000256" key="1">
    <source>
        <dbReference type="SAM" id="MobiDB-lite"/>
    </source>
</evidence>
<sequence>MPAPPAPPAPAPAAPAAGRWRARLAGLLLGLLAALLWAAAWTGAGPEPRPHLAAAGPGLDGLGATQPGLGDPLAALAQDLAEHLDVPDALLLQPLPLHPSIALAPPADEPQGAEQPAFVPAVRPEPPRKGRGHVRPAAGYRSAAARPGDRPPSA</sequence>
<gene>
    <name evidence="2" type="ORF">ISF6_0510</name>
</gene>
<proteinExistence type="predicted"/>
<reference evidence="3" key="1">
    <citation type="submission" date="2015-07" db="EMBL/GenBank/DDBJ databases">
        <title>Discovery of a poly(ethylene terephthalate assimilation.</title>
        <authorList>
            <person name="Yoshida S."/>
            <person name="Hiraga K."/>
            <person name="Takehana T."/>
            <person name="Taniguchi I."/>
            <person name="Yamaji H."/>
            <person name="Maeda Y."/>
            <person name="Toyohara K."/>
            <person name="Miyamoto K."/>
            <person name="Kimura Y."/>
            <person name="Oda K."/>
        </authorList>
    </citation>
    <scope>NUCLEOTIDE SEQUENCE [LARGE SCALE GENOMIC DNA]</scope>
    <source>
        <strain evidence="3">NBRC 110686 / TISTR 2288 / 201-F6</strain>
    </source>
</reference>
<evidence type="ECO:0000313" key="3">
    <source>
        <dbReference type="Proteomes" id="UP000037660"/>
    </source>
</evidence>
<dbReference type="Proteomes" id="UP000037660">
    <property type="component" value="Unassembled WGS sequence"/>
</dbReference>
<comment type="caution">
    <text evidence="2">The sequence shown here is derived from an EMBL/GenBank/DDBJ whole genome shotgun (WGS) entry which is preliminary data.</text>
</comment>
<reference evidence="2 3" key="2">
    <citation type="journal article" date="2016" name="Science">
        <title>A bacterium that degrades and assimilates poly(ethylene terephthalate).</title>
        <authorList>
            <person name="Yoshida S."/>
            <person name="Hiraga K."/>
            <person name="Takehana T."/>
            <person name="Taniguchi I."/>
            <person name="Yamaji H."/>
            <person name="Maeda Y."/>
            <person name="Toyohara K."/>
            <person name="Miyamoto K."/>
            <person name="Kimura Y."/>
            <person name="Oda K."/>
        </authorList>
    </citation>
    <scope>NUCLEOTIDE SEQUENCE [LARGE SCALE GENOMIC DNA]</scope>
    <source>
        <strain evidence="3">NBRC 110686 / TISTR 2288 / 201-F6</strain>
    </source>
</reference>
<accession>A0A0K8NYF8</accession>
<protein>
    <submittedName>
        <fullName evidence="2">Uncharacterized protein</fullName>
    </submittedName>
</protein>
<dbReference type="AlphaFoldDB" id="A0A0K8NYF8"/>
<dbReference type="RefSeq" id="WP_054019043.1">
    <property type="nucleotide sequence ID" value="NZ_BBYR01000012.1"/>
</dbReference>